<feature type="domain" description="Epidermal growth factor receptor-like transmembrane-juxtamembrane segment" evidence="6">
    <location>
        <begin position="350"/>
        <end position="377"/>
    </location>
</feature>
<keyword evidence="5" id="KW-0472">Membrane</keyword>
<organism evidence="7 8">
    <name type="scientific">Serendipita vermifera MAFF 305830</name>
    <dbReference type="NCBI Taxonomy" id="933852"/>
    <lineage>
        <taxon>Eukaryota</taxon>
        <taxon>Fungi</taxon>
        <taxon>Dikarya</taxon>
        <taxon>Basidiomycota</taxon>
        <taxon>Agaricomycotina</taxon>
        <taxon>Agaricomycetes</taxon>
        <taxon>Sebacinales</taxon>
        <taxon>Serendipitaceae</taxon>
        <taxon>Serendipita</taxon>
    </lineage>
</organism>
<evidence type="ECO:0000313" key="7">
    <source>
        <dbReference type="EMBL" id="KIM22506.1"/>
    </source>
</evidence>
<dbReference type="Proteomes" id="UP000054097">
    <property type="component" value="Unassembled WGS sequence"/>
</dbReference>
<feature type="region of interest" description="Disordered" evidence="4">
    <location>
        <begin position="390"/>
        <end position="480"/>
    </location>
</feature>
<evidence type="ECO:0000256" key="1">
    <source>
        <dbReference type="ARBA" id="ARBA00022553"/>
    </source>
</evidence>
<keyword evidence="5" id="KW-0812">Transmembrane</keyword>
<keyword evidence="2" id="KW-0547">Nucleotide-binding</keyword>
<feature type="compositionally biased region" description="Low complexity" evidence="4">
    <location>
        <begin position="283"/>
        <end position="305"/>
    </location>
</feature>
<evidence type="ECO:0000313" key="8">
    <source>
        <dbReference type="Proteomes" id="UP000054097"/>
    </source>
</evidence>
<feature type="transmembrane region" description="Helical" evidence="5">
    <location>
        <begin position="349"/>
        <end position="371"/>
    </location>
</feature>
<name>A0A0C3AT92_SERVB</name>
<dbReference type="STRING" id="933852.A0A0C3AT92"/>
<gene>
    <name evidence="7" type="ORF">M408DRAFT_332887</name>
</gene>
<keyword evidence="3" id="KW-0067">ATP-binding</keyword>
<accession>A0A0C3AT92</accession>
<dbReference type="EMBL" id="KN824354">
    <property type="protein sequence ID" value="KIM22506.1"/>
    <property type="molecule type" value="Genomic_DNA"/>
</dbReference>
<feature type="region of interest" description="Disordered" evidence="4">
    <location>
        <begin position="280"/>
        <end position="311"/>
    </location>
</feature>
<protein>
    <recommendedName>
        <fullName evidence="6">Epidermal growth factor receptor-like transmembrane-juxtamembrane segment domain-containing protein</fullName>
    </recommendedName>
</protein>
<proteinExistence type="predicted"/>
<keyword evidence="1" id="KW-0597">Phosphoprotein</keyword>
<dbReference type="Pfam" id="PF21314">
    <property type="entry name" value="TM_ErbB1"/>
    <property type="match status" value="1"/>
</dbReference>
<keyword evidence="5" id="KW-1133">Transmembrane helix</keyword>
<keyword evidence="8" id="KW-1185">Reference proteome</keyword>
<sequence length="510" mass="53695">MTRYAIIDDTHPDLVYTGQWRTEPALNPKTPEYNNTVHATNDPEATITFNFYGTVLNVFGSINAPAVNGYPNASFTIQPNAVPIKHFNQSGTVPIIPAENLNVATSRVEMFKSGKFAEGNYTMIIKADGASANGPTYYFDFLTVLTPDSIYVEDVILDDNNDQWDYKGQWINTNETGNYLESLQDSPASGGSAALGFHGTEISVYGSLKGRYNASIPLGIFSIGGRDEKHTVYAGNVSTDAIQAAAVNSSLQNFLLFQTTGLPDIGQKQYTLTIDVPAQPTPTSASGTASTTSSATLTTSSASGTITPGPQLTNQPWQLDYVIYGPSYALSALPTSTASSASSPPPAGAIAGGVIGGLAGLSLLVLLFFLWRRRSQKAAATSEVKEEFSTAYATSAATSRPTLAGRQSSIRKGARADGGSGPVLDISASSPLASQDGSGGRGAGTSSLSMMSGPGTADTAYETEYTGYGGRRPLPPRPVRELDGGVRLATSEYDSEVVEVLPPSYARYNA</sequence>
<dbReference type="GO" id="GO:0005524">
    <property type="term" value="F:ATP binding"/>
    <property type="evidence" value="ECO:0007669"/>
    <property type="project" value="UniProtKB-KW"/>
</dbReference>
<evidence type="ECO:0000256" key="5">
    <source>
        <dbReference type="SAM" id="Phobius"/>
    </source>
</evidence>
<evidence type="ECO:0000256" key="4">
    <source>
        <dbReference type="SAM" id="MobiDB-lite"/>
    </source>
</evidence>
<feature type="compositionally biased region" description="Polar residues" evidence="4">
    <location>
        <begin position="427"/>
        <end position="436"/>
    </location>
</feature>
<reference evidence="7 8" key="1">
    <citation type="submission" date="2014-04" db="EMBL/GenBank/DDBJ databases">
        <authorList>
            <consortium name="DOE Joint Genome Institute"/>
            <person name="Kuo A."/>
            <person name="Zuccaro A."/>
            <person name="Kohler A."/>
            <person name="Nagy L.G."/>
            <person name="Floudas D."/>
            <person name="Copeland A."/>
            <person name="Barry K.W."/>
            <person name="Cichocki N."/>
            <person name="Veneault-Fourrey C."/>
            <person name="LaButti K."/>
            <person name="Lindquist E.A."/>
            <person name="Lipzen A."/>
            <person name="Lundell T."/>
            <person name="Morin E."/>
            <person name="Murat C."/>
            <person name="Sun H."/>
            <person name="Tunlid A."/>
            <person name="Henrissat B."/>
            <person name="Grigoriev I.V."/>
            <person name="Hibbett D.S."/>
            <person name="Martin F."/>
            <person name="Nordberg H.P."/>
            <person name="Cantor M.N."/>
            <person name="Hua S.X."/>
        </authorList>
    </citation>
    <scope>NUCLEOTIDE SEQUENCE [LARGE SCALE GENOMIC DNA]</scope>
    <source>
        <strain evidence="7 8">MAFF 305830</strain>
    </source>
</reference>
<dbReference type="InterPro" id="IPR049328">
    <property type="entry name" value="TM_ErbB1"/>
</dbReference>
<dbReference type="Gene3D" id="2.60.120.260">
    <property type="entry name" value="Galactose-binding domain-like"/>
    <property type="match status" value="2"/>
</dbReference>
<evidence type="ECO:0000259" key="6">
    <source>
        <dbReference type="Pfam" id="PF21314"/>
    </source>
</evidence>
<evidence type="ECO:0000256" key="2">
    <source>
        <dbReference type="ARBA" id="ARBA00022741"/>
    </source>
</evidence>
<dbReference type="AlphaFoldDB" id="A0A0C3AT92"/>
<evidence type="ECO:0000256" key="3">
    <source>
        <dbReference type="ARBA" id="ARBA00022840"/>
    </source>
</evidence>
<dbReference type="OrthoDB" id="3265734at2759"/>
<reference evidence="8" key="2">
    <citation type="submission" date="2015-01" db="EMBL/GenBank/DDBJ databases">
        <title>Evolutionary Origins and Diversification of the Mycorrhizal Mutualists.</title>
        <authorList>
            <consortium name="DOE Joint Genome Institute"/>
            <consortium name="Mycorrhizal Genomics Consortium"/>
            <person name="Kohler A."/>
            <person name="Kuo A."/>
            <person name="Nagy L.G."/>
            <person name="Floudas D."/>
            <person name="Copeland A."/>
            <person name="Barry K.W."/>
            <person name="Cichocki N."/>
            <person name="Veneault-Fourrey C."/>
            <person name="LaButti K."/>
            <person name="Lindquist E.A."/>
            <person name="Lipzen A."/>
            <person name="Lundell T."/>
            <person name="Morin E."/>
            <person name="Murat C."/>
            <person name="Riley R."/>
            <person name="Ohm R."/>
            <person name="Sun H."/>
            <person name="Tunlid A."/>
            <person name="Henrissat B."/>
            <person name="Grigoriev I.V."/>
            <person name="Hibbett D.S."/>
            <person name="Martin F."/>
        </authorList>
    </citation>
    <scope>NUCLEOTIDE SEQUENCE [LARGE SCALE GENOMIC DNA]</scope>
    <source>
        <strain evidence="8">MAFF 305830</strain>
    </source>
</reference>
<dbReference type="HOGENOM" id="CLU_534374_0_0_1"/>
<feature type="compositionally biased region" description="Low complexity" evidence="4">
    <location>
        <begin position="390"/>
        <end position="399"/>
    </location>
</feature>